<reference evidence="6 7" key="1">
    <citation type="submission" date="2015-12" db="EMBL/GenBank/DDBJ databases">
        <authorList>
            <person name="Shamseldin A."/>
            <person name="Moawad H."/>
            <person name="Abd El-Rahim W.M."/>
            <person name="Sadowsky M.J."/>
        </authorList>
    </citation>
    <scope>NUCLEOTIDE SEQUENCE [LARGE SCALE GENOMIC DNA]</scope>
    <source>
        <strain evidence="6 7">Ar51</strain>
    </source>
</reference>
<accession>A0A0U3Q9B0</accession>
<keyword evidence="3" id="KW-0378">Hydrolase</keyword>
<evidence type="ECO:0000313" key="6">
    <source>
        <dbReference type="EMBL" id="ALV40845.1"/>
    </source>
</evidence>
<dbReference type="Gene3D" id="3.40.50.10310">
    <property type="entry name" value="Creatininase"/>
    <property type="match status" value="1"/>
</dbReference>
<evidence type="ECO:0000256" key="3">
    <source>
        <dbReference type="ARBA" id="ARBA00022801"/>
    </source>
</evidence>
<keyword evidence="4" id="KW-0862">Zinc</keyword>
<keyword evidence="2" id="KW-0479">Metal-binding</keyword>
<dbReference type="GO" id="GO:0046872">
    <property type="term" value="F:metal ion binding"/>
    <property type="evidence" value="ECO:0007669"/>
    <property type="project" value="UniProtKB-KW"/>
</dbReference>
<dbReference type="InterPro" id="IPR024087">
    <property type="entry name" value="Creatininase-like_sf"/>
</dbReference>
<dbReference type="GO" id="GO:0009231">
    <property type="term" value="P:riboflavin biosynthetic process"/>
    <property type="evidence" value="ECO:0007669"/>
    <property type="project" value="TreeGrafter"/>
</dbReference>
<evidence type="ECO:0000256" key="2">
    <source>
        <dbReference type="ARBA" id="ARBA00022723"/>
    </source>
</evidence>
<gene>
    <name evidence="6" type="ORF">AU252_06430</name>
</gene>
<protein>
    <recommendedName>
        <fullName evidence="8">Creatinine amidohydrolase</fullName>
    </recommendedName>
</protein>
<name>A0A0U3Q9B0_9MICC</name>
<dbReference type="EMBL" id="CP013747">
    <property type="protein sequence ID" value="ALV40845.1"/>
    <property type="molecule type" value="Genomic_DNA"/>
</dbReference>
<evidence type="ECO:0000256" key="1">
    <source>
        <dbReference type="ARBA" id="ARBA00001947"/>
    </source>
</evidence>
<evidence type="ECO:0000256" key="5">
    <source>
        <dbReference type="ARBA" id="ARBA00024029"/>
    </source>
</evidence>
<dbReference type="AlphaFoldDB" id="A0A0U3Q9B0"/>
<dbReference type="RefSeq" id="WP_058930013.1">
    <property type="nucleotide sequence ID" value="NZ_CP013747.1"/>
</dbReference>
<sequence>MESCRVAAEVMPGHEVDSKKVRWEELLPREFRARQEQTPIVYLPLGLCEPHGHVAAFGLDTFKAVWLCEQAASRLGGIVAPTQGYQIHETGYHRPWLKEVIGETNPNLGSVPPDVLLRMLLLQLRAFVNAGFRVAVILTGHHGNQADLRIVAEEVMQVRPIRIVTVSDPELARGAFDGDHAGRYEISQLLFIRPDLVDLTRVGDIDTSPLGRFAQGEDAAEASTEYGRAILEYSLDELERQIHAALPYEDAIDPLGIDETDEIWQRILARKGEWRTLSERNPDLAHES</sequence>
<dbReference type="Proteomes" id="UP000065151">
    <property type="component" value="Chromosome"/>
</dbReference>
<comment type="similarity">
    <text evidence="5">Belongs to the creatininase superfamily.</text>
</comment>
<dbReference type="STRING" id="121292.AU252_06430"/>
<organism evidence="6">
    <name type="scientific">Pseudarthrobacter sulfonivorans</name>
    <dbReference type="NCBI Taxonomy" id="121292"/>
    <lineage>
        <taxon>Bacteria</taxon>
        <taxon>Bacillati</taxon>
        <taxon>Actinomycetota</taxon>
        <taxon>Actinomycetes</taxon>
        <taxon>Micrococcales</taxon>
        <taxon>Micrococcaceae</taxon>
        <taxon>Pseudarthrobacter</taxon>
    </lineage>
</organism>
<evidence type="ECO:0008006" key="8">
    <source>
        <dbReference type="Google" id="ProtNLM"/>
    </source>
</evidence>
<dbReference type="Pfam" id="PF02633">
    <property type="entry name" value="Creatininase"/>
    <property type="match status" value="1"/>
</dbReference>
<dbReference type="SUPFAM" id="SSF102215">
    <property type="entry name" value="Creatininase"/>
    <property type="match status" value="1"/>
</dbReference>
<dbReference type="KEGG" id="psul:AU252_06430"/>
<dbReference type="PANTHER" id="PTHR35005">
    <property type="entry name" value="3-DEHYDRO-SCYLLO-INOSOSE HYDROLASE"/>
    <property type="match status" value="1"/>
</dbReference>
<dbReference type="PANTHER" id="PTHR35005:SF1">
    <property type="entry name" value="2-AMINO-5-FORMYLAMINO-6-RIBOSYLAMINOPYRIMIDIN-4(3H)-ONE 5'-MONOPHOSPHATE DEFORMYLASE"/>
    <property type="match status" value="1"/>
</dbReference>
<evidence type="ECO:0000313" key="7">
    <source>
        <dbReference type="Proteomes" id="UP000065151"/>
    </source>
</evidence>
<evidence type="ECO:0000256" key="4">
    <source>
        <dbReference type="ARBA" id="ARBA00022833"/>
    </source>
</evidence>
<dbReference type="InterPro" id="IPR003785">
    <property type="entry name" value="Creatininase/forma_Hydrolase"/>
</dbReference>
<proteinExistence type="inferred from homology"/>
<comment type="cofactor">
    <cofactor evidence="1">
        <name>Zn(2+)</name>
        <dbReference type="ChEBI" id="CHEBI:29105"/>
    </cofactor>
</comment>
<dbReference type="GO" id="GO:0016811">
    <property type="term" value="F:hydrolase activity, acting on carbon-nitrogen (but not peptide) bonds, in linear amides"/>
    <property type="evidence" value="ECO:0007669"/>
    <property type="project" value="TreeGrafter"/>
</dbReference>